<dbReference type="RefSeq" id="WP_081908063.1">
    <property type="nucleotide sequence ID" value="NZ_CP045798.1"/>
</dbReference>
<proteinExistence type="predicted"/>
<dbReference type="AlphaFoldDB" id="A0A7G6E7X4"/>
<evidence type="ECO:0000313" key="1">
    <source>
        <dbReference type="EMBL" id="QNB48178.1"/>
    </source>
</evidence>
<reference evidence="1 2" key="1">
    <citation type="journal article" date="2019" name="Front. Microbiol.">
        <title>Thermoanaerosceptrum fracticalcis gen. nov. sp. nov., a Novel Fumarate-Fermenting Microorganism From a Deep Fractured Carbonate Aquifer of the US Great Basin.</title>
        <authorList>
            <person name="Hamilton-Brehm S.D."/>
            <person name="Stewart L.E."/>
            <person name="Zavarin M."/>
            <person name="Caldwell M."/>
            <person name="Lawson P.A."/>
            <person name="Onstott T.C."/>
            <person name="Grzymski J."/>
            <person name="Neveux I."/>
            <person name="Lollar B.S."/>
            <person name="Russell C.E."/>
            <person name="Moser D.P."/>
        </authorList>
    </citation>
    <scope>NUCLEOTIDE SEQUENCE [LARGE SCALE GENOMIC DNA]</scope>
    <source>
        <strain evidence="1 2">DRI-13</strain>
    </source>
</reference>
<sequence>MTREHPCCLCPALESDFKNNVCADCGFIKKYTDERGWIYFVRGGIGGVHKTFYRKPGNNKEKACSIFPWHQTFVQAQIDLNKTAKARGWQVV</sequence>
<dbReference type="EMBL" id="CP045798">
    <property type="protein sequence ID" value="QNB48178.1"/>
    <property type="molecule type" value="Genomic_DNA"/>
</dbReference>
<dbReference type="OrthoDB" id="1809835at2"/>
<name>A0A7G6E7X4_THEFR</name>
<protein>
    <submittedName>
        <fullName evidence="1">Uncharacterized protein</fullName>
    </submittedName>
</protein>
<evidence type="ECO:0000313" key="2">
    <source>
        <dbReference type="Proteomes" id="UP000515847"/>
    </source>
</evidence>
<keyword evidence="2" id="KW-1185">Reference proteome</keyword>
<gene>
    <name evidence="1" type="ORF">BR63_19035</name>
</gene>
<dbReference type="Proteomes" id="UP000515847">
    <property type="component" value="Chromosome"/>
</dbReference>
<organism evidence="1 2">
    <name type="scientific">Thermanaerosceptrum fracticalcis</name>
    <dbReference type="NCBI Taxonomy" id="1712410"/>
    <lineage>
        <taxon>Bacteria</taxon>
        <taxon>Bacillati</taxon>
        <taxon>Bacillota</taxon>
        <taxon>Clostridia</taxon>
        <taxon>Eubacteriales</taxon>
        <taxon>Peptococcaceae</taxon>
        <taxon>Thermanaerosceptrum</taxon>
    </lineage>
</organism>
<dbReference type="KEGG" id="tfr:BR63_19035"/>
<accession>A0A7G6E7X4</accession>